<keyword evidence="4 5" id="KW-0472">Membrane</keyword>
<dbReference type="Pfam" id="PF13520">
    <property type="entry name" value="AA_permease_2"/>
    <property type="match status" value="1"/>
</dbReference>
<dbReference type="Gene3D" id="1.20.1740.10">
    <property type="entry name" value="Amino acid/polyamine transporter I"/>
    <property type="match status" value="1"/>
</dbReference>
<keyword evidence="3 5" id="KW-1133">Transmembrane helix</keyword>
<dbReference type="GO" id="GO:0016020">
    <property type="term" value="C:membrane"/>
    <property type="evidence" value="ECO:0007669"/>
    <property type="project" value="UniProtKB-SubCell"/>
</dbReference>
<dbReference type="InterPro" id="IPR002293">
    <property type="entry name" value="AA/rel_permease1"/>
</dbReference>
<evidence type="ECO:0000256" key="5">
    <source>
        <dbReference type="SAM" id="Phobius"/>
    </source>
</evidence>
<feature type="transmembrane region" description="Helical" evidence="5">
    <location>
        <begin position="58"/>
        <end position="76"/>
    </location>
</feature>
<sequence>MGKAKKEQVSALLHIASDTDGIAGKLSLKREVGLIGAISLNAGLIISSGIFMSPGASLLILAICGVISMLGALSFVELGTYCCIVSEFSPVFCITINCLNVKFATCIQIVFTSFKLLSLLTIVRGGVVLPVGGHTTNFQNAFEGTKAVFGPVALAFCQGFWSYDGWNNLNYITEEIKQPEVSMRINILRSTKPRFFLFLLDILSMTHIDRLTPSASLIFTAFISLIMLIPRDFLNIINYVRFVHHFDFLVLYQWHVGSLLSLKLLFFAPLQVPILIPIVMLLVAVGLVVVLLINSPQVKHLYVSAFILSGLLIYVPFIHFKLGAGLASNLTVFLQLLLDVSPTHTSLD</sequence>
<dbReference type="GeneTree" id="ENSGT00940000162520"/>
<evidence type="ECO:0000256" key="1">
    <source>
        <dbReference type="ARBA" id="ARBA00004141"/>
    </source>
</evidence>
<evidence type="ECO:0000256" key="4">
    <source>
        <dbReference type="ARBA" id="ARBA00023136"/>
    </source>
</evidence>
<dbReference type="PANTHER" id="PTHR11785:SF340">
    <property type="entry name" value="AROMATIC-PREFERRING AMINO ACID TRANSPORTER"/>
    <property type="match status" value="1"/>
</dbReference>
<evidence type="ECO:0000256" key="3">
    <source>
        <dbReference type="ARBA" id="ARBA00022989"/>
    </source>
</evidence>
<evidence type="ECO:0000256" key="2">
    <source>
        <dbReference type="ARBA" id="ARBA00022692"/>
    </source>
</evidence>
<reference evidence="6" key="4">
    <citation type="submission" date="2025-08" db="UniProtKB">
        <authorList>
            <consortium name="Ensembl"/>
        </authorList>
    </citation>
    <scope>IDENTIFICATION</scope>
</reference>
<proteinExistence type="predicted"/>
<feature type="transmembrane region" description="Helical" evidence="5">
    <location>
        <begin position="301"/>
        <end position="320"/>
    </location>
</feature>
<reference evidence="7" key="1">
    <citation type="journal article" date="2006" name="Science">
        <title>Ancient noncoding elements conserved in the human genome.</title>
        <authorList>
            <person name="Venkatesh B."/>
            <person name="Kirkness E.F."/>
            <person name="Loh Y.H."/>
            <person name="Halpern A.L."/>
            <person name="Lee A.P."/>
            <person name="Johnson J."/>
            <person name="Dandona N."/>
            <person name="Viswanathan L.D."/>
            <person name="Tay A."/>
            <person name="Venter J.C."/>
            <person name="Strausberg R.L."/>
            <person name="Brenner S."/>
        </authorList>
    </citation>
    <scope>NUCLEOTIDE SEQUENCE [LARGE SCALE GENOMIC DNA]</scope>
</reference>
<evidence type="ECO:0000313" key="6">
    <source>
        <dbReference type="Ensembl" id="ENSCMIP00000036911.1"/>
    </source>
</evidence>
<keyword evidence="7" id="KW-1185">Reference proteome</keyword>
<reference evidence="7" key="3">
    <citation type="journal article" date="2014" name="Nature">
        <title>Elephant shark genome provides unique insights into gnathostome evolution.</title>
        <authorList>
            <consortium name="International Elephant Shark Genome Sequencing Consortium"/>
            <person name="Venkatesh B."/>
            <person name="Lee A.P."/>
            <person name="Ravi V."/>
            <person name="Maurya A.K."/>
            <person name="Lian M.M."/>
            <person name="Swann J.B."/>
            <person name="Ohta Y."/>
            <person name="Flajnik M.F."/>
            <person name="Sutoh Y."/>
            <person name="Kasahara M."/>
            <person name="Hoon S."/>
            <person name="Gangu V."/>
            <person name="Roy S.W."/>
            <person name="Irimia M."/>
            <person name="Korzh V."/>
            <person name="Kondrychyn I."/>
            <person name="Lim Z.W."/>
            <person name="Tay B.H."/>
            <person name="Tohari S."/>
            <person name="Kong K.W."/>
            <person name="Ho S."/>
            <person name="Lorente-Galdos B."/>
            <person name="Quilez J."/>
            <person name="Marques-Bonet T."/>
            <person name="Raney B.J."/>
            <person name="Ingham P.W."/>
            <person name="Tay A."/>
            <person name="Hillier L.W."/>
            <person name="Minx P."/>
            <person name="Boehm T."/>
            <person name="Wilson R.K."/>
            <person name="Brenner S."/>
            <person name="Warren W.C."/>
        </authorList>
    </citation>
    <scope>NUCLEOTIDE SEQUENCE [LARGE SCALE GENOMIC DNA]</scope>
</reference>
<reference evidence="6" key="5">
    <citation type="submission" date="2025-09" db="UniProtKB">
        <authorList>
            <consortium name="Ensembl"/>
        </authorList>
    </citation>
    <scope>IDENTIFICATION</scope>
</reference>
<reference evidence="7" key="2">
    <citation type="journal article" date="2007" name="PLoS Biol.">
        <title>Survey sequencing and comparative analysis of the elephant shark (Callorhinchus milii) genome.</title>
        <authorList>
            <person name="Venkatesh B."/>
            <person name="Kirkness E.F."/>
            <person name="Loh Y.H."/>
            <person name="Halpern A.L."/>
            <person name="Lee A.P."/>
            <person name="Johnson J."/>
            <person name="Dandona N."/>
            <person name="Viswanathan L.D."/>
            <person name="Tay A."/>
            <person name="Venter J.C."/>
            <person name="Strausberg R.L."/>
            <person name="Brenner S."/>
        </authorList>
    </citation>
    <scope>NUCLEOTIDE SEQUENCE [LARGE SCALE GENOMIC DNA]</scope>
</reference>
<keyword evidence="2 5" id="KW-0812">Transmembrane</keyword>
<dbReference type="PANTHER" id="PTHR11785">
    <property type="entry name" value="AMINO ACID TRANSPORTER"/>
    <property type="match status" value="1"/>
</dbReference>
<feature type="transmembrane region" description="Helical" evidence="5">
    <location>
        <begin position="32"/>
        <end position="52"/>
    </location>
</feature>
<dbReference type="OMA" id="CITINCL"/>
<name>A0A4W3JBJ5_CALMI</name>
<evidence type="ECO:0000313" key="7">
    <source>
        <dbReference type="Proteomes" id="UP000314986"/>
    </source>
</evidence>
<protein>
    <submittedName>
        <fullName evidence="6">Zmp:0000001267</fullName>
    </submittedName>
</protein>
<dbReference type="InterPro" id="IPR050598">
    <property type="entry name" value="AminoAcid_Transporter"/>
</dbReference>
<feature type="transmembrane region" description="Helical" evidence="5">
    <location>
        <begin position="214"/>
        <end position="234"/>
    </location>
</feature>
<comment type="subcellular location">
    <subcellularLocation>
        <location evidence="1">Membrane</location>
        <topology evidence="1">Multi-pass membrane protein</topology>
    </subcellularLocation>
</comment>
<dbReference type="AlphaFoldDB" id="A0A4W3JBJ5"/>
<organism evidence="6 7">
    <name type="scientific">Callorhinchus milii</name>
    <name type="common">Ghost shark</name>
    <dbReference type="NCBI Taxonomy" id="7868"/>
    <lineage>
        <taxon>Eukaryota</taxon>
        <taxon>Metazoa</taxon>
        <taxon>Chordata</taxon>
        <taxon>Craniata</taxon>
        <taxon>Vertebrata</taxon>
        <taxon>Chondrichthyes</taxon>
        <taxon>Holocephali</taxon>
        <taxon>Chimaeriformes</taxon>
        <taxon>Callorhinchidae</taxon>
        <taxon>Callorhinchus</taxon>
    </lineage>
</organism>
<dbReference type="GO" id="GO:0015179">
    <property type="term" value="F:L-amino acid transmembrane transporter activity"/>
    <property type="evidence" value="ECO:0007669"/>
    <property type="project" value="TreeGrafter"/>
</dbReference>
<feature type="transmembrane region" description="Helical" evidence="5">
    <location>
        <begin position="274"/>
        <end position="294"/>
    </location>
</feature>
<dbReference type="Ensembl" id="ENSCMIT00000037452.1">
    <property type="protein sequence ID" value="ENSCMIP00000036911.1"/>
    <property type="gene ID" value="ENSCMIG00000015579.1"/>
</dbReference>
<dbReference type="Proteomes" id="UP000314986">
    <property type="component" value="Unassembled WGS sequence"/>
</dbReference>
<accession>A0A4W3JBJ5</accession>